<protein>
    <submittedName>
        <fullName evidence="1">Uncharacterized protein</fullName>
    </submittedName>
</protein>
<evidence type="ECO:0000313" key="2">
    <source>
        <dbReference type="Proteomes" id="UP000485058"/>
    </source>
</evidence>
<sequence length="8" mass="820">MGQQSGNV</sequence>
<dbReference type="Proteomes" id="UP000485058">
    <property type="component" value="Unassembled WGS sequence"/>
</dbReference>
<keyword evidence="2" id="KW-1185">Reference proteome</keyword>
<comment type="caution">
    <text evidence="1">The sequence shown here is derived from an EMBL/GenBank/DDBJ whole genome shotgun (WGS) entry which is preliminary data.</text>
</comment>
<reference evidence="1 2" key="1">
    <citation type="submission" date="2020-02" db="EMBL/GenBank/DDBJ databases">
        <title>Draft genome sequence of Haematococcus lacustris strain NIES-144.</title>
        <authorList>
            <person name="Morimoto D."/>
            <person name="Nakagawa S."/>
            <person name="Yoshida T."/>
            <person name="Sawayama S."/>
        </authorList>
    </citation>
    <scope>NUCLEOTIDE SEQUENCE [LARGE SCALE GENOMIC DNA]</scope>
    <source>
        <strain evidence="1 2">NIES-144</strain>
    </source>
</reference>
<dbReference type="EMBL" id="BLLF01003671">
    <property type="protein sequence ID" value="GFH27919.1"/>
    <property type="molecule type" value="Genomic_DNA"/>
</dbReference>
<accession>A0A6A0A5X4</accession>
<organism evidence="1 2">
    <name type="scientific">Haematococcus lacustris</name>
    <name type="common">Green alga</name>
    <name type="synonym">Haematococcus pluvialis</name>
    <dbReference type="NCBI Taxonomy" id="44745"/>
    <lineage>
        <taxon>Eukaryota</taxon>
        <taxon>Viridiplantae</taxon>
        <taxon>Chlorophyta</taxon>
        <taxon>core chlorophytes</taxon>
        <taxon>Chlorophyceae</taxon>
        <taxon>CS clade</taxon>
        <taxon>Chlamydomonadales</taxon>
        <taxon>Haematococcaceae</taxon>
        <taxon>Haematococcus</taxon>
    </lineage>
</organism>
<name>A0A6A0A5X4_HAELA</name>
<proteinExistence type="predicted"/>
<evidence type="ECO:0000313" key="1">
    <source>
        <dbReference type="EMBL" id="GFH27919.1"/>
    </source>
</evidence>
<gene>
    <name evidence="1" type="ORF">HaLaN_26312</name>
</gene>